<evidence type="ECO:0000256" key="7">
    <source>
        <dbReference type="ARBA" id="ARBA00022989"/>
    </source>
</evidence>
<gene>
    <name evidence="12" type="ORF">B0H17DRAFT_951226</name>
</gene>
<keyword evidence="4" id="KW-0349">Heme</keyword>
<protein>
    <recommendedName>
        <fullName evidence="14">Cytochrome P450</fullName>
    </recommendedName>
</protein>
<keyword evidence="13" id="KW-1185">Reference proteome</keyword>
<keyword evidence="10" id="KW-0503">Monooxygenase</keyword>
<evidence type="ECO:0000256" key="6">
    <source>
        <dbReference type="ARBA" id="ARBA00022723"/>
    </source>
</evidence>
<dbReference type="GO" id="GO:0020037">
    <property type="term" value="F:heme binding"/>
    <property type="evidence" value="ECO:0007669"/>
    <property type="project" value="InterPro"/>
</dbReference>
<dbReference type="GO" id="GO:0016705">
    <property type="term" value="F:oxidoreductase activity, acting on paired donors, with incorporation or reduction of molecular oxygen"/>
    <property type="evidence" value="ECO:0007669"/>
    <property type="project" value="InterPro"/>
</dbReference>
<name>A0AAD7CW38_MYCRO</name>
<dbReference type="Proteomes" id="UP001221757">
    <property type="component" value="Unassembled WGS sequence"/>
</dbReference>
<evidence type="ECO:0000256" key="1">
    <source>
        <dbReference type="ARBA" id="ARBA00001971"/>
    </source>
</evidence>
<dbReference type="InterPro" id="IPR050364">
    <property type="entry name" value="Cytochrome_P450_fung"/>
</dbReference>
<dbReference type="AlphaFoldDB" id="A0AAD7CW38"/>
<evidence type="ECO:0000256" key="9">
    <source>
        <dbReference type="ARBA" id="ARBA00023004"/>
    </source>
</evidence>
<dbReference type="GO" id="GO:0004497">
    <property type="term" value="F:monooxygenase activity"/>
    <property type="evidence" value="ECO:0007669"/>
    <property type="project" value="UniProtKB-KW"/>
</dbReference>
<evidence type="ECO:0000313" key="12">
    <source>
        <dbReference type="EMBL" id="KAJ7665782.1"/>
    </source>
</evidence>
<keyword evidence="11" id="KW-0472">Membrane</keyword>
<evidence type="ECO:0000256" key="5">
    <source>
        <dbReference type="ARBA" id="ARBA00022692"/>
    </source>
</evidence>
<dbReference type="EMBL" id="JARKIE010000212">
    <property type="protein sequence ID" value="KAJ7665782.1"/>
    <property type="molecule type" value="Genomic_DNA"/>
</dbReference>
<feature type="non-terminal residue" evidence="12">
    <location>
        <position position="104"/>
    </location>
</feature>
<dbReference type="Gene3D" id="1.10.630.10">
    <property type="entry name" value="Cytochrome P450"/>
    <property type="match status" value="1"/>
</dbReference>
<dbReference type="PANTHER" id="PTHR46300:SF2">
    <property type="entry name" value="CYTOCHROME P450 MONOOXYGENASE ALNH-RELATED"/>
    <property type="match status" value="1"/>
</dbReference>
<proteinExistence type="inferred from homology"/>
<keyword evidence="9" id="KW-0408">Iron</keyword>
<keyword evidence="5" id="KW-0812">Transmembrane</keyword>
<evidence type="ECO:0000256" key="10">
    <source>
        <dbReference type="ARBA" id="ARBA00023033"/>
    </source>
</evidence>
<evidence type="ECO:0000256" key="4">
    <source>
        <dbReference type="ARBA" id="ARBA00022617"/>
    </source>
</evidence>
<keyword evidence="7" id="KW-1133">Transmembrane helix</keyword>
<dbReference type="PANTHER" id="PTHR46300">
    <property type="entry name" value="P450, PUTATIVE (EUROFUNG)-RELATED-RELATED"/>
    <property type="match status" value="1"/>
</dbReference>
<evidence type="ECO:0000256" key="11">
    <source>
        <dbReference type="ARBA" id="ARBA00023136"/>
    </source>
</evidence>
<evidence type="ECO:0000256" key="3">
    <source>
        <dbReference type="ARBA" id="ARBA00010617"/>
    </source>
</evidence>
<evidence type="ECO:0000256" key="2">
    <source>
        <dbReference type="ARBA" id="ARBA00004167"/>
    </source>
</evidence>
<evidence type="ECO:0000313" key="13">
    <source>
        <dbReference type="Proteomes" id="UP001221757"/>
    </source>
</evidence>
<comment type="similarity">
    <text evidence="3">Belongs to the cytochrome P450 family.</text>
</comment>
<sequence>RVCPGIHLAHNSININAITHVWAFNFARDTDAGGNPINPDTWDYLKVVLTAPCPYKWAITPRTAETVEIIERDFLEAANTFSKFEVRLSPEGEPMGTRELFDGM</sequence>
<keyword evidence="6" id="KW-0479">Metal-binding</keyword>
<comment type="subcellular location">
    <subcellularLocation>
        <location evidence="2">Membrane</location>
        <topology evidence="2">Single-pass membrane protein</topology>
    </subcellularLocation>
</comment>
<evidence type="ECO:0008006" key="14">
    <source>
        <dbReference type="Google" id="ProtNLM"/>
    </source>
</evidence>
<comment type="caution">
    <text evidence="12">The sequence shown here is derived from an EMBL/GenBank/DDBJ whole genome shotgun (WGS) entry which is preliminary data.</text>
</comment>
<dbReference type="InterPro" id="IPR036396">
    <property type="entry name" value="Cyt_P450_sf"/>
</dbReference>
<dbReference type="GO" id="GO:0005506">
    <property type="term" value="F:iron ion binding"/>
    <property type="evidence" value="ECO:0007669"/>
    <property type="project" value="InterPro"/>
</dbReference>
<reference evidence="12" key="1">
    <citation type="submission" date="2023-03" db="EMBL/GenBank/DDBJ databases">
        <title>Massive genome expansion in bonnet fungi (Mycena s.s.) driven by repeated elements and novel gene families across ecological guilds.</title>
        <authorList>
            <consortium name="Lawrence Berkeley National Laboratory"/>
            <person name="Harder C.B."/>
            <person name="Miyauchi S."/>
            <person name="Viragh M."/>
            <person name="Kuo A."/>
            <person name="Thoen E."/>
            <person name="Andreopoulos B."/>
            <person name="Lu D."/>
            <person name="Skrede I."/>
            <person name="Drula E."/>
            <person name="Henrissat B."/>
            <person name="Morin E."/>
            <person name="Kohler A."/>
            <person name="Barry K."/>
            <person name="LaButti K."/>
            <person name="Morin E."/>
            <person name="Salamov A."/>
            <person name="Lipzen A."/>
            <person name="Mereny Z."/>
            <person name="Hegedus B."/>
            <person name="Baldrian P."/>
            <person name="Stursova M."/>
            <person name="Weitz H."/>
            <person name="Taylor A."/>
            <person name="Grigoriev I.V."/>
            <person name="Nagy L.G."/>
            <person name="Martin F."/>
            <person name="Kauserud H."/>
        </authorList>
    </citation>
    <scope>NUCLEOTIDE SEQUENCE</scope>
    <source>
        <strain evidence="12">CBHHK067</strain>
    </source>
</reference>
<keyword evidence="8" id="KW-0560">Oxidoreductase</keyword>
<comment type="cofactor">
    <cofactor evidence="1">
        <name>heme</name>
        <dbReference type="ChEBI" id="CHEBI:30413"/>
    </cofactor>
</comment>
<accession>A0AAD7CW38</accession>
<organism evidence="12 13">
    <name type="scientific">Mycena rosella</name>
    <name type="common">Pink bonnet</name>
    <name type="synonym">Agaricus rosellus</name>
    <dbReference type="NCBI Taxonomy" id="1033263"/>
    <lineage>
        <taxon>Eukaryota</taxon>
        <taxon>Fungi</taxon>
        <taxon>Dikarya</taxon>
        <taxon>Basidiomycota</taxon>
        <taxon>Agaricomycotina</taxon>
        <taxon>Agaricomycetes</taxon>
        <taxon>Agaricomycetidae</taxon>
        <taxon>Agaricales</taxon>
        <taxon>Marasmiineae</taxon>
        <taxon>Mycenaceae</taxon>
        <taxon>Mycena</taxon>
    </lineage>
</organism>
<evidence type="ECO:0000256" key="8">
    <source>
        <dbReference type="ARBA" id="ARBA00023002"/>
    </source>
</evidence>
<dbReference type="GO" id="GO:0016020">
    <property type="term" value="C:membrane"/>
    <property type="evidence" value="ECO:0007669"/>
    <property type="project" value="UniProtKB-SubCell"/>
</dbReference>